<feature type="region of interest" description="Disordered" evidence="1">
    <location>
        <begin position="16"/>
        <end position="47"/>
    </location>
</feature>
<dbReference type="RefSeq" id="WP_345196084.1">
    <property type="nucleotide sequence ID" value="NZ_BAABFL010000350.1"/>
</dbReference>
<accession>A0ABP8V367</accession>
<keyword evidence="3" id="KW-1185">Reference proteome</keyword>
<evidence type="ECO:0000313" key="2">
    <source>
        <dbReference type="EMBL" id="GAA4650014.1"/>
    </source>
</evidence>
<evidence type="ECO:0000256" key="1">
    <source>
        <dbReference type="SAM" id="MobiDB-lite"/>
    </source>
</evidence>
<name>A0ABP8V367_9GAMM</name>
<reference evidence="3" key="1">
    <citation type="journal article" date="2019" name="Int. J. Syst. Evol. Microbiol.">
        <title>The Global Catalogue of Microorganisms (GCM) 10K type strain sequencing project: providing services to taxonomists for standard genome sequencing and annotation.</title>
        <authorList>
            <consortium name="The Broad Institute Genomics Platform"/>
            <consortium name="The Broad Institute Genome Sequencing Center for Infectious Disease"/>
            <person name="Wu L."/>
            <person name="Ma J."/>
        </authorList>
    </citation>
    <scope>NUCLEOTIDE SEQUENCE [LARGE SCALE GENOMIC DNA]</scope>
    <source>
        <strain evidence="3">JCM 17805</strain>
    </source>
</reference>
<proteinExistence type="predicted"/>
<organism evidence="2 3">
    <name type="scientific">Kistimonas scapharcae</name>
    <dbReference type="NCBI Taxonomy" id="1036133"/>
    <lineage>
        <taxon>Bacteria</taxon>
        <taxon>Pseudomonadati</taxon>
        <taxon>Pseudomonadota</taxon>
        <taxon>Gammaproteobacteria</taxon>
        <taxon>Oceanospirillales</taxon>
        <taxon>Endozoicomonadaceae</taxon>
        <taxon>Kistimonas</taxon>
    </lineage>
</organism>
<sequence length="122" mass="13541">MDQLHGPKVYFQRTRSESDLTELASSTDKSHGIKRSTSESGLERASTSASRIGSRRVVVDEAFQPLLLILDLLGTGENHELMTAVNAYADQYLDIASTGYQRVVGYLTFIEHAAKFVKYKKG</sequence>
<dbReference type="Proteomes" id="UP001500604">
    <property type="component" value="Unassembled WGS sequence"/>
</dbReference>
<dbReference type="EMBL" id="BAABFL010000350">
    <property type="protein sequence ID" value="GAA4650014.1"/>
    <property type="molecule type" value="Genomic_DNA"/>
</dbReference>
<gene>
    <name evidence="2" type="ORF">GCM10023116_22970</name>
</gene>
<comment type="caution">
    <text evidence="2">The sequence shown here is derived from an EMBL/GenBank/DDBJ whole genome shotgun (WGS) entry which is preliminary data.</text>
</comment>
<protein>
    <submittedName>
        <fullName evidence="2">Uncharacterized protein</fullName>
    </submittedName>
</protein>
<evidence type="ECO:0000313" key="3">
    <source>
        <dbReference type="Proteomes" id="UP001500604"/>
    </source>
</evidence>